<protein>
    <submittedName>
        <fullName evidence="2">Uncharacterized protein</fullName>
    </submittedName>
</protein>
<gene>
    <name evidence="2" type="ORF">PIB30_008809</name>
</gene>
<feature type="region of interest" description="Disordered" evidence="1">
    <location>
        <begin position="175"/>
        <end position="235"/>
    </location>
</feature>
<feature type="compositionally biased region" description="Low complexity" evidence="1">
    <location>
        <begin position="36"/>
        <end position="48"/>
    </location>
</feature>
<feature type="compositionally biased region" description="Polar residues" evidence="1">
    <location>
        <begin position="175"/>
        <end position="208"/>
    </location>
</feature>
<evidence type="ECO:0000313" key="2">
    <source>
        <dbReference type="EMBL" id="MED6192284.1"/>
    </source>
</evidence>
<dbReference type="PANTHER" id="PTHR31949:SF20">
    <property type="entry name" value="OS01G0141900 PROTEIN"/>
    <property type="match status" value="1"/>
</dbReference>
<organism evidence="2 3">
    <name type="scientific">Stylosanthes scabra</name>
    <dbReference type="NCBI Taxonomy" id="79078"/>
    <lineage>
        <taxon>Eukaryota</taxon>
        <taxon>Viridiplantae</taxon>
        <taxon>Streptophyta</taxon>
        <taxon>Embryophyta</taxon>
        <taxon>Tracheophyta</taxon>
        <taxon>Spermatophyta</taxon>
        <taxon>Magnoliopsida</taxon>
        <taxon>eudicotyledons</taxon>
        <taxon>Gunneridae</taxon>
        <taxon>Pentapetalae</taxon>
        <taxon>rosids</taxon>
        <taxon>fabids</taxon>
        <taxon>Fabales</taxon>
        <taxon>Fabaceae</taxon>
        <taxon>Papilionoideae</taxon>
        <taxon>50 kb inversion clade</taxon>
        <taxon>dalbergioids sensu lato</taxon>
        <taxon>Dalbergieae</taxon>
        <taxon>Pterocarpus clade</taxon>
        <taxon>Stylosanthes</taxon>
    </lineage>
</organism>
<feature type="compositionally biased region" description="Polar residues" evidence="1">
    <location>
        <begin position="225"/>
        <end position="235"/>
    </location>
</feature>
<accession>A0ABU6X424</accession>
<evidence type="ECO:0000313" key="3">
    <source>
        <dbReference type="Proteomes" id="UP001341840"/>
    </source>
</evidence>
<dbReference type="Proteomes" id="UP001341840">
    <property type="component" value="Unassembled WGS sequence"/>
</dbReference>
<reference evidence="2 3" key="1">
    <citation type="journal article" date="2023" name="Plants (Basel)">
        <title>Bridging the Gap: Combining Genomics and Transcriptomics Approaches to Understand Stylosanthes scabra, an Orphan Legume from the Brazilian Caatinga.</title>
        <authorList>
            <person name="Ferreira-Neto J.R.C."/>
            <person name="da Silva M.D."/>
            <person name="Binneck E."/>
            <person name="de Melo N.F."/>
            <person name="da Silva R.H."/>
            <person name="de Melo A.L.T.M."/>
            <person name="Pandolfi V."/>
            <person name="Bustamante F.O."/>
            <person name="Brasileiro-Vidal A.C."/>
            <person name="Benko-Iseppon A.M."/>
        </authorList>
    </citation>
    <scope>NUCLEOTIDE SEQUENCE [LARGE SCALE GENOMIC DNA]</scope>
    <source>
        <tissue evidence="2">Leaves</tissue>
    </source>
</reference>
<comment type="caution">
    <text evidence="2">The sequence shown here is derived from an EMBL/GenBank/DDBJ whole genome shotgun (WGS) entry which is preliminary data.</text>
</comment>
<proteinExistence type="predicted"/>
<sequence>MDHSKHQEYMRRMVMQQQQEQETNRKKNQEQGGGNNNPNTNTNTNNNNSVERRTTIGGGGGSGAGAKAKANAVNNINSSLISFLEKDESFLTPWSWDPNNDASGSLNQGRKNYHQFQRGTFFYRESSSPDSSGFGRTLSKKSLDMAIRHMDIRQRVPGNLRPLMTNIRESSMYSVRTGAQRSRTVSVSGSPHATSSNAGSEVSVNQNGYCLDSSEIDDDVVSERGVQSPTSVRGR</sequence>
<keyword evidence="3" id="KW-1185">Reference proteome</keyword>
<name>A0ABU6X424_9FABA</name>
<evidence type="ECO:0000256" key="1">
    <source>
        <dbReference type="SAM" id="MobiDB-lite"/>
    </source>
</evidence>
<dbReference type="PANTHER" id="PTHR31949">
    <property type="entry name" value="GASTRIC MUCIN-LIKE PROTEIN"/>
    <property type="match status" value="1"/>
</dbReference>
<feature type="region of interest" description="Disordered" evidence="1">
    <location>
        <begin position="16"/>
        <end position="67"/>
    </location>
</feature>
<dbReference type="EMBL" id="JASCZI010211468">
    <property type="protein sequence ID" value="MED6192284.1"/>
    <property type="molecule type" value="Genomic_DNA"/>
</dbReference>